<dbReference type="InterPro" id="IPR039340">
    <property type="entry name" value="Tfc4/TFIIIC-102/Sfc4"/>
</dbReference>
<reference evidence="1 2" key="1">
    <citation type="journal article" date="2018" name="Sci. Adv.">
        <title>Multi-heme cytochromes provide a pathway for survival in energy-limited environments.</title>
        <authorList>
            <person name="Deng X."/>
            <person name="Dohmae N."/>
            <person name="Nealson K.H."/>
            <person name="Hashimoto K."/>
            <person name="Okamoto A."/>
        </authorList>
    </citation>
    <scope>NUCLEOTIDE SEQUENCE [LARGE SCALE GENOMIC DNA]</scope>
    <source>
        <strain evidence="1 2">IS5</strain>
    </source>
</reference>
<gene>
    <name evidence="1" type="ORF">DFE_0953</name>
</gene>
<proteinExistence type="predicted"/>
<accession>A0A2Z6AWQ1</accession>
<evidence type="ECO:0000313" key="1">
    <source>
        <dbReference type="EMBL" id="BBD07679.1"/>
    </source>
</evidence>
<dbReference type="Gene3D" id="1.25.40.10">
    <property type="entry name" value="Tetratricopeptide repeat domain"/>
    <property type="match status" value="1"/>
</dbReference>
<dbReference type="PANTHER" id="PTHR23082">
    <property type="entry name" value="TRANSCRIPTION INITIATION FACTOR IIIC TFIIIC , POLYPEPTIDE 3-RELATED"/>
    <property type="match status" value="1"/>
</dbReference>
<dbReference type="RefSeq" id="WP_126377143.1">
    <property type="nucleotide sequence ID" value="NZ_AP017378.1"/>
</dbReference>
<keyword evidence="2" id="KW-1185">Reference proteome</keyword>
<organism evidence="1 2">
    <name type="scientific">Desulfovibrio ferrophilus</name>
    <dbReference type="NCBI Taxonomy" id="241368"/>
    <lineage>
        <taxon>Bacteria</taxon>
        <taxon>Pseudomonadati</taxon>
        <taxon>Thermodesulfobacteriota</taxon>
        <taxon>Desulfovibrionia</taxon>
        <taxon>Desulfovibrionales</taxon>
        <taxon>Desulfovibrionaceae</taxon>
        <taxon>Desulfovibrio</taxon>
    </lineage>
</organism>
<dbReference type="KEGG" id="dfl:DFE_0953"/>
<dbReference type="PANTHER" id="PTHR23082:SF0">
    <property type="entry name" value="GENERAL TRANSCRIPTION FACTOR 3C POLYPEPTIDE 3"/>
    <property type="match status" value="1"/>
</dbReference>
<dbReference type="GO" id="GO:0006383">
    <property type="term" value="P:transcription by RNA polymerase III"/>
    <property type="evidence" value="ECO:0007669"/>
    <property type="project" value="InterPro"/>
</dbReference>
<dbReference type="OrthoDB" id="507476at2"/>
<sequence length="382" mass="43880">MNFLKSLFPRRLDGGSGNGHGSAGSRDGYAPVTQDTQAAITELSQVVRNNPDAVEIYLALGNLYRSHGEIERAVQIRQNLIVRPGLAPKVAARTWFELGKDFKRGGFLDRALAAFEEAKKLGGDTVGIVSELALLTADSGDFERAARYYGQLGNEIAQAHYMVRLAQDHFADDNDSIGFKWLKRALKAYSGSLEAWLELLTQDLRQDDWLDLARHLDKALSSVAQDQRFVLLEGLLEASKRRRYGDHVVFETDKPFQYHPQPEFCDAVLPVLQKQEPDLLLQFYAAWMLCRHDPEESRRWLEKTLVLQPEFWPARLELLALDMLDQEMSAPFRKQLEFFILRARELKRFVCRRCGLKRETVFFACPRCRSWHSIKYRTTINE</sequence>
<name>A0A2Z6AWQ1_9BACT</name>
<dbReference type="Proteomes" id="UP000269883">
    <property type="component" value="Chromosome"/>
</dbReference>
<evidence type="ECO:0000313" key="2">
    <source>
        <dbReference type="Proteomes" id="UP000269883"/>
    </source>
</evidence>
<dbReference type="InterPro" id="IPR011990">
    <property type="entry name" value="TPR-like_helical_dom_sf"/>
</dbReference>
<dbReference type="GO" id="GO:0000127">
    <property type="term" value="C:transcription factor TFIIIC complex"/>
    <property type="evidence" value="ECO:0007669"/>
    <property type="project" value="TreeGrafter"/>
</dbReference>
<protein>
    <submittedName>
        <fullName evidence="1">Tetratricopeptide domain-containing protein</fullName>
    </submittedName>
</protein>
<dbReference type="SUPFAM" id="SSF48452">
    <property type="entry name" value="TPR-like"/>
    <property type="match status" value="1"/>
</dbReference>
<dbReference type="EMBL" id="AP017378">
    <property type="protein sequence ID" value="BBD07679.1"/>
    <property type="molecule type" value="Genomic_DNA"/>
</dbReference>
<dbReference type="AlphaFoldDB" id="A0A2Z6AWQ1"/>